<protein>
    <submittedName>
        <fullName evidence="1">N-formylglutamate amidohydrolase</fullName>
    </submittedName>
</protein>
<gene>
    <name evidence="1" type="ORF">DK847_02240</name>
</gene>
<reference evidence="2" key="1">
    <citation type="submission" date="2018-06" db="EMBL/GenBank/DDBJ databases">
        <title>Aestuariibacter litoralis strain KCTC 52945T.</title>
        <authorList>
            <person name="Li X."/>
            <person name="Salam N."/>
            <person name="Li J.-L."/>
            <person name="Chen Y.-M."/>
            <person name="Yang Z.-W."/>
            <person name="Zhang L.-Y."/>
            <person name="Han M.-X."/>
            <person name="Xiao M."/>
            <person name="Li W.-J."/>
        </authorList>
    </citation>
    <scope>NUCLEOTIDE SEQUENCE [LARGE SCALE GENOMIC DNA]</scope>
    <source>
        <strain evidence="2">KCTC 52945</strain>
    </source>
</reference>
<dbReference type="Pfam" id="PF05013">
    <property type="entry name" value="FGase"/>
    <property type="match status" value="1"/>
</dbReference>
<evidence type="ECO:0000313" key="2">
    <source>
        <dbReference type="Proteomes" id="UP000248795"/>
    </source>
</evidence>
<name>A0A2W2ATQ8_9HYPH</name>
<dbReference type="GO" id="GO:0016787">
    <property type="term" value="F:hydrolase activity"/>
    <property type="evidence" value="ECO:0007669"/>
    <property type="project" value="UniProtKB-KW"/>
</dbReference>
<dbReference type="Proteomes" id="UP000248795">
    <property type="component" value="Unassembled WGS sequence"/>
</dbReference>
<proteinExistence type="predicted"/>
<evidence type="ECO:0000313" key="1">
    <source>
        <dbReference type="EMBL" id="PZF78645.1"/>
    </source>
</evidence>
<keyword evidence="1" id="KW-0378">Hydrolase</keyword>
<accession>A0A2W2ATQ8</accession>
<dbReference type="SUPFAM" id="SSF53187">
    <property type="entry name" value="Zn-dependent exopeptidases"/>
    <property type="match status" value="1"/>
</dbReference>
<dbReference type="Gene3D" id="3.40.630.40">
    <property type="entry name" value="Zn-dependent exopeptidases"/>
    <property type="match status" value="1"/>
</dbReference>
<comment type="caution">
    <text evidence="1">The sequence shown here is derived from an EMBL/GenBank/DDBJ whole genome shotgun (WGS) entry which is preliminary data.</text>
</comment>
<dbReference type="InterPro" id="IPR007709">
    <property type="entry name" value="N-FG_amidohydro"/>
</dbReference>
<organism evidence="1 2">
    <name type="scientific">Aestuariivirga litoralis</name>
    <dbReference type="NCBI Taxonomy" id="2650924"/>
    <lineage>
        <taxon>Bacteria</taxon>
        <taxon>Pseudomonadati</taxon>
        <taxon>Pseudomonadota</taxon>
        <taxon>Alphaproteobacteria</taxon>
        <taxon>Hyphomicrobiales</taxon>
        <taxon>Aestuariivirgaceae</taxon>
        <taxon>Aestuariivirga</taxon>
    </lineage>
</organism>
<keyword evidence="2" id="KW-1185">Reference proteome</keyword>
<dbReference type="AlphaFoldDB" id="A0A2W2ATQ8"/>
<sequence>MIGGNRHGTRDGMPDPHPPFEILSPEEWTAPAVFNSPHSGREFPEAFLRQSRLPRQTLRKSEDCYVDELFLSCVGHGAPMLRARVPRSYIDLNREPYELDPRMFSGELPGYANTSSPRVAGGLGTIPRIVSEGEEIYRGRIDFAEARQRIEQVYLPYHRTLSALTQAVHAKVGDVLLVDCHSMPASASAHVAPQVSGGVDIVLGDRFGASCAEDIASFVEHELRSHGLRVLRNKPYAGGFITQNHGSPHRGQHALQVEINRSLYMNEATLEKTAGFQEMRGILDRFIAALLTYLEQRFAPRQLAAE</sequence>
<dbReference type="EMBL" id="QKVK01000001">
    <property type="protein sequence ID" value="PZF78645.1"/>
    <property type="molecule type" value="Genomic_DNA"/>
</dbReference>